<gene>
    <name evidence="1" type="ORF">HMPREF9726_01177</name>
</gene>
<dbReference type="EMBL" id="AGDV01000010">
    <property type="protein sequence ID" value="EMB33797.1"/>
    <property type="molecule type" value="Genomic_DNA"/>
</dbReference>
<evidence type="ECO:0000313" key="1">
    <source>
        <dbReference type="EMBL" id="EMB33797.1"/>
    </source>
</evidence>
<comment type="caution">
    <text evidence="1">The sequence shown here is derived from an EMBL/GenBank/DDBJ whole genome shotgun (WGS) entry which is preliminary data.</text>
</comment>
<organism evidence="1">
    <name type="scientific">Treponema denticola H-22</name>
    <dbReference type="NCBI Taxonomy" id="999432"/>
    <lineage>
        <taxon>Bacteria</taxon>
        <taxon>Pseudomonadati</taxon>
        <taxon>Spirochaetota</taxon>
        <taxon>Spirochaetia</taxon>
        <taxon>Spirochaetales</taxon>
        <taxon>Treponemataceae</taxon>
        <taxon>Treponema</taxon>
    </lineage>
</organism>
<name>A0A0E2E4Z4_TREDN</name>
<proteinExistence type="predicted"/>
<protein>
    <submittedName>
        <fullName evidence="1">Uncharacterized protein</fullName>
    </submittedName>
</protein>
<dbReference type="PATRIC" id="fig|999432.5.peg.1226"/>
<dbReference type="RefSeq" id="WP_002684173.1">
    <property type="nucleotide sequence ID" value="NZ_CM001795.1"/>
</dbReference>
<dbReference type="AlphaFoldDB" id="A0A0E2E4Z4"/>
<dbReference type="HOGENOM" id="CLU_1015418_0_0_12"/>
<accession>A0A0E2E4Z4</accession>
<dbReference type="Proteomes" id="UP000011705">
    <property type="component" value="Chromosome"/>
</dbReference>
<reference evidence="1" key="1">
    <citation type="submission" date="2012-01" db="EMBL/GenBank/DDBJ databases">
        <title>The Genome Sequence of Treponema denticola H-22.</title>
        <authorList>
            <consortium name="The Broad Institute Genome Sequencing Platform"/>
            <person name="Earl A."/>
            <person name="Ward D."/>
            <person name="Feldgarden M."/>
            <person name="Gevers D."/>
            <person name="Blanton J.M."/>
            <person name="Fenno C.J."/>
            <person name="Baranova O.V."/>
            <person name="Mathney J."/>
            <person name="Dewhirst F.E."/>
            <person name="Izard J."/>
            <person name="Young S.K."/>
            <person name="Zeng Q."/>
            <person name="Gargeya S."/>
            <person name="Fitzgerald M."/>
            <person name="Haas B."/>
            <person name="Abouelleil A."/>
            <person name="Alvarado L."/>
            <person name="Arachchi H.M."/>
            <person name="Berlin A."/>
            <person name="Chapman S.B."/>
            <person name="Gearin G."/>
            <person name="Goldberg J."/>
            <person name="Griggs A."/>
            <person name="Gujja S."/>
            <person name="Hansen M."/>
            <person name="Heiman D."/>
            <person name="Howarth C."/>
            <person name="Larimer J."/>
            <person name="Lui A."/>
            <person name="MacDonald P.J.P."/>
            <person name="McCowen C."/>
            <person name="Montmayeur A."/>
            <person name="Murphy C."/>
            <person name="Neiman D."/>
            <person name="Pearson M."/>
            <person name="Priest M."/>
            <person name="Roberts A."/>
            <person name="Saif S."/>
            <person name="Shea T."/>
            <person name="Sisk P."/>
            <person name="Stolte C."/>
            <person name="Sykes S."/>
            <person name="Wortman J."/>
            <person name="Nusbaum C."/>
            <person name="Birren B."/>
        </authorList>
    </citation>
    <scope>NUCLEOTIDE SEQUENCE [LARGE SCALE GENOMIC DNA]</scope>
    <source>
        <strain evidence="1">H-22</strain>
    </source>
</reference>
<sequence length="301" mass="34245">MKKRTSFLIWLFILIALGGTAFFFGWMQFSVPAGSYGVMLSKSGGYHDRLIIPGEFMWRWERLVPTNSKILTFNLKAQDIEYKSEGALPSADKFGLVMEQKNDFRWKFALKISASVKPESLISLVKNASIKTQSDLDDFVRARVEEAAQKSANEFIEYFLSNPEEYEKLKFQYAAFNDKITSDLKDKENTEIEIVSVELSSDFIIPDLKLYTTIRDVYSEYEKARSKVFTDLMIEEGKSAASSKFRMNDLKEWGELLKQYPQLIDFLAVARSDASETLKALRELKAKISGTQVSGTQGGGQ</sequence>